<evidence type="ECO:0000313" key="1">
    <source>
        <dbReference type="EMBL" id="VDK41673.1"/>
    </source>
</evidence>
<name>A0A0M3JQQ6_ANISI</name>
<reference evidence="3" key="1">
    <citation type="submission" date="2017-02" db="UniProtKB">
        <authorList>
            <consortium name="WormBaseParasite"/>
        </authorList>
    </citation>
    <scope>IDENTIFICATION</scope>
</reference>
<keyword evidence="2" id="KW-1185">Reference proteome</keyword>
<proteinExistence type="predicted"/>
<dbReference type="OrthoDB" id="10471290at2759"/>
<dbReference type="WBParaSite" id="ASIM_0001000801-mRNA-1">
    <property type="protein sequence ID" value="ASIM_0001000801-mRNA-1"/>
    <property type="gene ID" value="ASIM_0001000801"/>
</dbReference>
<dbReference type="AlphaFoldDB" id="A0A0M3JQQ6"/>
<reference evidence="1 2" key="2">
    <citation type="submission" date="2018-11" db="EMBL/GenBank/DDBJ databases">
        <authorList>
            <consortium name="Pathogen Informatics"/>
        </authorList>
    </citation>
    <scope>NUCLEOTIDE SEQUENCE [LARGE SCALE GENOMIC DNA]</scope>
</reference>
<gene>
    <name evidence="1" type="ORF">ASIM_LOCUS9742</name>
</gene>
<dbReference type="Proteomes" id="UP000267096">
    <property type="component" value="Unassembled WGS sequence"/>
</dbReference>
<evidence type="ECO:0000313" key="3">
    <source>
        <dbReference type="WBParaSite" id="ASIM_0001000801-mRNA-1"/>
    </source>
</evidence>
<accession>A0A0M3JQQ6</accession>
<protein>
    <submittedName>
        <fullName evidence="3">DNA helicase</fullName>
    </submittedName>
</protein>
<evidence type="ECO:0000313" key="2">
    <source>
        <dbReference type="Proteomes" id="UP000267096"/>
    </source>
</evidence>
<organism evidence="3">
    <name type="scientific">Anisakis simplex</name>
    <name type="common">Herring worm</name>
    <dbReference type="NCBI Taxonomy" id="6269"/>
    <lineage>
        <taxon>Eukaryota</taxon>
        <taxon>Metazoa</taxon>
        <taxon>Ecdysozoa</taxon>
        <taxon>Nematoda</taxon>
        <taxon>Chromadorea</taxon>
        <taxon>Rhabditida</taxon>
        <taxon>Spirurina</taxon>
        <taxon>Ascaridomorpha</taxon>
        <taxon>Ascaridoidea</taxon>
        <taxon>Anisakidae</taxon>
        <taxon>Anisakis</taxon>
        <taxon>Anisakis simplex complex</taxon>
    </lineage>
</organism>
<sequence length="111" mass="12640">MKWRVYVEMIRSESLIEKFAANHPALSPTHSLRGNDLMSLAAHSGIAINCSVNLPPSARSNGGLVQRRLPQIPPINLSYDQKQQPYEDEIITPRLISYDHRYILANRKFVL</sequence>
<dbReference type="EMBL" id="UYRR01030964">
    <property type="protein sequence ID" value="VDK41673.1"/>
    <property type="molecule type" value="Genomic_DNA"/>
</dbReference>